<gene>
    <name evidence="2" type="ORF">Tco_0894014</name>
</gene>
<name>A0ABQ5CDC3_9ASTR</name>
<accession>A0ABQ5CDC3</accession>
<proteinExistence type="predicted"/>
<feature type="domain" description="Reverse transcriptase Ty1/copia-type" evidence="1">
    <location>
        <begin position="41"/>
        <end position="86"/>
    </location>
</feature>
<evidence type="ECO:0000313" key="3">
    <source>
        <dbReference type="Proteomes" id="UP001151760"/>
    </source>
</evidence>
<reference evidence="2" key="1">
    <citation type="journal article" date="2022" name="Int. J. Mol. Sci.">
        <title>Draft Genome of Tanacetum Coccineum: Genomic Comparison of Closely Related Tanacetum-Family Plants.</title>
        <authorList>
            <person name="Yamashiro T."/>
            <person name="Shiraishi A."/>
            <person name="Nakayama K."/>
            <person name="Satake H."/>
        </authorList>
    </citation>
    <scope>NUCLEOTIDE SEQUENCE</scope>
</reference>
<comment type="caution">
    <text evidence="2">The sequence shown here is derived from an EMBL/GenBank/DDBJ whole genome shotgun (WGS) entry which is preliminary data.</text>
</comment>
<evidence type="ECO:0000313" key="2">
    <source>
        <dbReference type="EMBL" id="GJT24077.1"/>
    </source>
</evidence>
<sequence>MFVALYPYITMDPCRLSNDMKWLRAITVTRHCRRSSSMIGGKMDVKTAFINKKLTEDVFMAQQEGFENAKYPKRVCKLQKAIYRLK</sequence>
<dbReference type="EMBL" id="BQNB010014107">
    <property type="protein sequence ID" value="GJT24077.1"/>
    <property type="molecule type" value="Genomic_DNA"/>
</dbReference>
<evidence type="ECO:0000259" key="1">
    <source>
        <dbReference type="Pfam" id="PF07727"/>
    </source>
</evidence>
<organism evidence="2 3">
    <name type="scientific">Tanacetum coccineum</name>
    <dbReference type="NCBI Taxonomy" id="301880"/>
    <lineage>
        <taxon>Eukaryota</taxon>
        <taxon>Viridiplantae</taxon>
        <taxon>Streptophyta</taxon>
        <taxon>Embryophyta</taxon>
        <taxon>Tracheophyta</taxon>
        <taxon>Spermatophyta</taxon>
        <taxon>Magnoliopsida</taxon>
        <taxon>eudicotyledons</taxon>
        <taxon>Gunneridae</taxon>
        <taxon>Pentapetalae</taxon>
        <taxon>asterids</taxon>
        <taxon>campanulids</taxon>
        <taxon>Asterales</taxon>
        <taxon>Asteraceae</taxon>
        <taxon>Asteroideae</taxon>
        <taxon>Anthemideae</taxon>
        <taxon>Anthemidinae</taxon>
        <taxon>Tanacetum</taxon>
    </lineage>
</organism>
<keyword evidence="3" id="KW-1185">Reference proteome</keyword>
<protein>
    <submittedName>
        <fullName evidence="2">Retrotransposon protein, putative, ty1-copia subclass</fullName>
    </submittedName>
</protein>
<dbReference type="Proteomes" id="UP001151760">
    <property type="component" value="Unassembled WGS sequence"/>
</dbReference>
<reference evidence="2" key="2">
    <citation type="submission" date="2022-01" db="EMBL/GenBank/DDBJ databases">
        <authorList>
            <person name="Yamashiro T."/>
            <person name="Shiraishi A."/>
            <person name="Satake H."/>
            <person name="Nakayama K."/>
        </authorList>
    </citation>
    <scope>NUCLEOTIDE SEQUENCE</scope>
</reference>
<dbReference type="InterPro" id="IPR013103">
    <property type="entry name" value="RVT_2"/>
</dbReference>
<dbReference type="Pfam" id="PF07727">
    <property type="entry name" value="RVT_2"/>
    <property type="match status" value="1"/>
</dbReference>